<accession>A0A219B5F8</accession>
<gene>
    <name evidence="2" type="ORF">B5C34_09110</name>
</gene>
<dbReference type="InterPro" id="IPR039422">
    <property type="entry name" value="MarR/SlyA-like"/>
</dbReference>
<evidence type="ECO:0000259" key="1">
    <source>
        <dbReference type="PROSITE" id="PS50995"/>
    </source>
</evidence>
<dbReference type="InterPro" id="IPR036388">
    <property type="entry name" value="WH-like_DNA-bd_sf"/>
</dbReference>
<dbReference type="PRINTS" id="PR00598">
    <property type="entry name" value="HTHMARR"/>
</dbReference>
<dbReference type="SMART" id="SM00347">
    <property type="entry name" value="HTH_MARR"/>
    <property type="match status" value="1"/>
</dbReference>
<keyword evidence="3" id="KW-1185">Reference proteome</keyword>
<dbReference type="InterPro" id="IPR000835">
    <property type="entry name" value="HTH_MarR-typ"/>
</dbReference>
<feature type="domain" description="HTH marR-type" evidence="1">
    <location>
        <begin position="19"/>
        <end position="151"/>
    </location>
</feature>
<dbReference type="AlphaFoldDB" id="A0A219B5F8"/>
<name>A0A219B5F8_9SPHN</name>
<dbReference type="InterPro" id="IPR036390">
    <property type="entry name" value="WH_DNA-bd_sf"/>
</dbReference>
<reference evidence="3" key="1">
    <citation type="submission" date="2017-05" db="EMBL/GenBank/DDBJ databases">
        <authorList>
            <person name="Lin X."/>
        </authorList>
    </citation>
    <scope>NUCLEOTIDE SEQUENCE [LARGE SCALE GENOMIC DNA]</scope>
    <source>
        <strain evidence="3">JLT2012</strain>
    </source>
</reference>
<dbReference type="PANTHER" id="PTHR33164">
    <property type="entry name" value="TRANSCRIPTIONAL REGULATOR, MARR FAMILY"/>
    <property type="match status" value="1"/>
</dbReference>
<sequence>MADDPRKRGDPGSPDFEVEAYPFFLLNRTVGRYNAAIDSELRGIGIDIPTWRVLMVLGEQSPRPTAEVSRAAVINISTLSRLAERMKKAGLITTVPSRDDRRVTDLALTRLGESKLSEARGLTAPFYEKVIRGFSKRDFTNLLKLLNRLYDNLD</sequence>
<dbReference type="Proteomes" id="UP000198462">
    <property type="component" value="Unassembled WGS sequence"/>
</dbReference>
<proteinExistence type="predicted"/>
<dbReference type="PROSITE" id="PS50995">
    <property type="entry name" value="HTH_MARR_2"/>
    <property type="match status" value="1"/>
</dbReference>
<dbReference type="OrthoDB" id="8684664at2"/>
<dbReference type="RefSeq" id="WP_088712378.1">
    <property type="nucleotide sequence ID" value="NZ_NFZT01000001.1"/>
</dbReference>
<comment type="caution">
    <text evidence="2">The sequence shown here is derived from an EMBL/GenBank/DDBJ whole genome shotgun (WGS) entry which is preliminary data.</text>
</comment>
<protein>
    <submittedName>
        <fullName evidence="2">MarR family transcriptional regulator</fullName>
    </submittedName>
</protein>
<dbReference type="GO" id="GO:0006950">
    <property type="term" value="P:response to stress"/>
    <property type="evidence" value="ECO:0007669"/>
    <property type="project" value="TreeGrafter"/>
</dbReference>
<evidence type="ECO:0000313" key="2">
    <source>
        <dbReference type="EMBL" id="OWV33605.1"/>
    </source>
</evidence>
<evidence type="ECO:0000313" key="3">
    <source>
        <dbReference type="Proteomes" id="UP000198462"/>
    </source>
</evidence>
<organism evidence="2 3">
    <name type="scientific">Pacificimonas flava</name>
    <dbReference type="NCBI Taxonomy" id="1234595"/>
    <lineage>
        <taxon>Bacteria</taxon>
        <taxon>Pseudomonadati</taxon>
        <taxon>Pseudomonadota</taxon>
        <taxon>Alphaproteobacteria</taxon>
        <taxon>Sphingomonadales</taxon>
        <taxon>Sphingosinicellaceae</taxon>
        <taxon>Pacificimonas</taxon>
    </lineage>
</organism>
<dbReference type="GO" id="GO:0003700">
    <property type="term" value="F:DNA-binding transcription factor activity"/>
    <property type="evidence" value="ECO:0007669"/>
    <property type="project" value="InterPro"/>
</dbReference>
<dbReference type="EMBL" id="NFZT01000001">
    <property type="protein sequence ID" value="OWV33605.1"/>
    <property type="molecule type" value="Genomic_DNA"/>
</dbReference>
<dbReference type="Gene3D" id="1.10.10.10">
    <property type="entry name" value="Winged helix-like DNA-binding domain superfamily/Winged helix DNA-binding domain"/>
    <property type="match status" value="1"/>
</dbReference>
<dbReference type="SUPFAM" id="SSF46785">
    <property type="entry name" value="Winged helix' DNA-binding domain"/>
    <property type="match status" value="1"/>
</dbReference>
<dbReference type="Pfam" id="PF12802">
    <property type="entry name" value="MarR_2"/>
    <property type="match status" value="1"/>
</dbReference>
<dbReference type="PANTHER" id="PTHR33164:SF13">
    <property type="entry name" value="4-HYDROXYPHENYLACETATE CATABOLISM PROTEIN"/>
    <property type="match status" value="1"/>
</dbReference>